<evidence type="ECO:0000256" key="3">
    <source>
        <dbReference type="ARBA" id="ARBA00022475"/>
    </source>
</evidence>
<keyword evidence="6 7" id="KW-0472">Membrane</keyword>
<keyword evidence="3" id="KW-1003">Cell membrane</keyword>
<protein>
    <recommendedName>
        <fullName evidence="10">Permease</fullName>
    </recommendedName>
</protein>
<sequence>MHDMIMRVGQALLMALGMAWKTGWTLCLGFVISSVLQTIVPAAKMQRYLGKGSAKEVALASAAGAASSSCSYASAAIMRTLFKKGADLVNALAFLVASTNLVLELGIILLILMGWQFMVAEWVGGLVMIALMTLLVKLTRPTKLIEEARQHEESGKGHEHGSMVVEGETWKDRLKNQQTPVRVAQNFAMEWSMLWKDLVAGFLIGGFIAVFVPDSIWQALFLTQEPGWVQVGTNALIGPVVAMLTFVCSIGNIPLAAVLFAGGASFGGVLAFIYADLLILPLIDAYRRYFGWKMALYMAAALFSAMAVSSLLMELVFSSLNLVPQPSGDIRAQLTQFSIDYTFWLNLMFGAGAIWLFWLNYKNPMHHGHSAHHSHHHGSEDHSDNHNH</sequence>
<feature type="transmembrane region" description="Helical" evidence="7">
    <location>
        <begin position="119"/>
        <end position="139"/>
    </location>
</feature>
<evidence type="ECO:0000256" key="1">
    <source>
        <dbReference type="ARBA" id="ARBA00004651"/>
    </source>
</evidence>
<proteinExistence type="inferred from homology"/>
<dbReference type="PANTHER" id="PTHR42775:SF1">
    <property type="entry name" value="PERMEASE RV2963-RELATED"/>
    <property type="match status" value="1"/>
</dbReference>
<feature type="transmembrane region" description="Helical" evidence="7">
    <location>
        <begin position="227"/>
        <end position="248"/>
    </location>
</feature>
<keyword evidence="5 7" id="KW-1133">Transmembrane helix</keyword>
<dbReference type="GO" id="GO:0005886">
    <property type="term" value="C:plasma membrane"/>
    <property type="evidence" value="ECO:0007669"/>
    <property type="project" value="UniProtKB-SubCell"/>
</dbReference>
<name>A0A4S4A5P6_9HYPH</name>
<keyword evidence="4 7" id="KW-0812">Transmembrane</keyword>
<evidence type="ECO:0008006" key="10">
    <source>
        <dbReference type="Google" id="ProtNLM"/>
    </source>
</evidence>
<evidence type="ECO:0000313" key="8">
    <source>
        <dbReference type="EMBL" id="THF53832.1"/>
    </source>
</evidence>
<comment type="subcellular location">
    <subcellularLocation>
        <location evidence="1">Cell membrane</location>
        <topology evidence="1">Multi-pass membrane protein</topology>
    </subcellularLocation>
</comment>
<evidence type="ECO:0000256" key="2">
    <source>
        <dbReference type="ARBA" id="ARBA00006386"/>
    </source>
</evidence>
<feature type="transmembrane region" description="Helical" evidence="7">
    <location>
        <begin position="198"/>
        <end position="221"/>
    </location>
</feature>
<comment type="similarity">
    <text evidence="2">Belongs to the UPF0718 family.</text>
</comment>
<reference evidence="8 9" key="1">
    <citation type="submission" date="2019-04" db="EMBL/GenBank/DDBJ databases">
        <title>Rhizobium terrae sp. nov., isolated from a paddy soil.</title>
        <authorList>
            <person name="Lin S.-Y."/>
            <person name="Hameed A."/>
            <person name="Huang H.-I."/>
            <person name="Young C.-C."/>
        </authorList>
    </citation>
    <scope>NUCLEOTIDE SEQUENCE [LARGE SCALE GENOMIC DNA]</scope>
    <source>
        <strain evidence="8 9">CC-HIH110</strain>
    </source>
</reference>
<feature type="transmembrane region" description="Helical" evidence="7">
    <location>
        <begin position="255"/>
        <end position="275"/>
    </location>
</feature>
<dbReference type="AlphaFoldDB" id="A0A4S4A5P6"/>
<evidence type="ECO:0000256" key="7">
    <source>
        <dbReference type="SAM" id="Phobius"/>
    </source>
</evidence>
<feature type="transmembrane region" description="Helical" evidence="7">
    <location>
        <begin position="89"/>
        <end position="113"/>
    </location>
</feature>
<dbReference type="PANTHER" id="PTHR42775">
    <property type="entry name" value="PERMEASE RV2963-RELATED"/>
    <property type="match status" value="1"/>
</dbReference>
<evidence type="ECO:0000313" key="9">
    <source>
        <dbReference type="Proteomes" id="UP000310754"/>
    </source>
</evidence>
<evidence type="ECO:0000256" key="5">
    <source>
        <dbReference type="ARBA" id="ARBA00022989"/>
    </source>
</evidence>
<keyword evidence="9" id="KW-1185">Reference proteome</keyword>
<evidence type="ECO:0000256" key="6">
    <source>
        <dbReference type="ARBA" id="ARBA00023136"/>
    </source>
</evidence>
<dbReference type="InterPro" id="IPR005524">
    <property type="entry name" value="DUF318"/>
</dbReference>
<evidence type="ECO:0000256" key="4">
    <source>
        <dbReference type="ARBA" id="ARBA00022692"/>
    </source>
</evidence>
<gene>
    <name evidence="8" type="ORF">E6C51_01585</name>
</gene>
<organism evidence="8 9">
    <name type="scientific">Allorhizobium terrae</name>
    <dbReference type="NCBI Taxonomy" id="1848972"/>
    <lineage>
        <taxon>Bacteria</taxon>
        <taxon>Pseudomonadati</taxon>
        <taxon>Pseudomonadota</taxon>
        <taxon>Alphaproteobacteria</taxon>
        <taxon>Hyphomicrobiales</taxon>
        <taxon>Rhizobiaceae</taxon>
        <taxon>Rhizobium/Agrobacterium group</taxon>
        <taxon>Allorhizobium</taxon>
    </lineage>
</organism>
<accession>A0A4S4A5P6</accession>
<dbReference type="EMBL" id="SSOA01000001">
    <property type="protein sequence ID" value="THF53832.1"/>
    <property type="molecule type" value="Genomic_DNA"/>
</dbReference>
<comment type="caution">
    <text evidence="8">The sequence shown here is derived from an EMBL/GenBank/DDBJ whole genome shotgun (WGS) entry which is preliminary data.</text>
</comment>
<dbReference type="RefSeq" id="WP_190234802.1">
    <property type="nucleotide sequence ID" value="NZ_SSOA01000001.1"/>
</dbReference>
<feature type="transmembrane region" description="Helical" evidence="7">
    <location>
        <begin position="338"/>
        <end position="358"/>
    </location>
</feature>
<dbReference type="Proteomes" id="UP000310754">
    <property type="component" value="Unassembled WGS sequence"/>
</dbReference>
<dbReference type="Pfam" id="PF03773">
    <property type="entry name" value="ArsP_1"/>
    <property type="match status" value="1"/>
</dbReference>
<feature type="transmembrane region" description="Helical" evidence="7">
    <location>
        <begin position="295"/>
        <end position="317"/>
    </location>
</feature>
<dbReference type="InterPro" id="IPR053166">
    <property type="entry name" value="UPF0718_permease"/>
</dbReference>